<protein>
    <submittedName>
        <fullName evidence="1">Lysine methyltransferase</fullName>
    </submittedName>
</protein>
<dbReference type="AlphaFoldDB" id="A0AAW3ASB7"/>
<organism evidence="1 2">
    <name type="scientific">Leishmania utingensis</name>
    <dbReference type="NCBI Taxonomy" id="653362"/>
    <lineage>
        <taxon>Eukaryota</taxon>
        <taxon>Discoba</taxon>
        <taxon>Euglenozoa</taxon>
        <taxon>Kinetoplastea</taxon>
        <taxon>Metakinetoplastina</taxon>
        <taxon>Trypanosomatida</taxon>
        <taxon>Trypanosomatidae</taxon>
        <taxon>Leishmaniinae</taxon>
        <taxon>Leishmania</taxon>
    </lineage>
</organism>
<dbReference type="Proteomes" id="UP001482455">
    <property type="component" value="Unassembled WGS sequence"/>
</dbReference>
<keyword evidence="2" id="KW-1185">Reference proteome</keyword>
<dbReference type="SUPFAM" id="SSF53335">
    <property type="entry name" value="S-adenosyl-L-methionine-dependent methyltransferases"/>
    <property type="match status" value="1"/>
</dbReference>
<dbReference type="Pfam" id="PF10294">
    <property type="entry name" value="Methyltransf_16"/>
    <property type="match status" value="1"/>
</dbReference>
<dbReference type="InterPro" id="IPR019410">
    <property type="entry name" value="Methyltransf_16"/>
</dbReference>
<keyword evidence="1" id="KW-0808">Transferase</keyword>
<name>A0AAW3ASB7_9TRYP</name>
<dbReference type="GO" id="GO:0008168">
    <property type="term" value="F:methyltransferase activity"/>
    <property type="evidence" value="ECO:0007669"/>
    <property type="project" value="UniProtKB-KW"/>
</dbReference>
<dbReference type="EMBL" id="JBAMZL010000013">
    <property type="protein sequence ID" value="KAL0512144.1"/>
    <property type="molecule type" value="Genomic_DNA"/>
</dbReference>
<evidence type="ECO:0000313" key="2">
    <source>
        <dbReference type="Proteomes" id="UP001482455"/>
    </source>
</evidence>
<comment type="caution">
    <text evidence="1">The sequence shown here is derived from an EMBL/GenBank/DDBJ whole genome shotgun (WGS) entry which is preliminary data.</text>
</comment>
<reference evidence="1 2" key="1">
    <citation type="submission" date="2024-02" db="EMBL/GenBank/DDBJ databases">
        <title>FIRST GENOME SEQUENCES OF Leishmania (Viannia) shawi, Leishmania (Viannia) lindenbergi AND Leishmania (Viannia) utingensis.</title>
        <authorList>
            <person name="Resadore F."/>
            <person name="Custodio M.G.F."/>
            <person name="Boite M.C."/>
            <person name="Cupolillo E."/>
            <person name="Ferreira G.E.M."/>
        </authorList>
    </citation>
    <scope>NUCLEOTIDE SEQUENCE [LARGE SCALE GENOMIC DNA]</scope>
    <source>
        <strain evidence="1 2">ITUB/BR/1977/M4964</strain>
    </source>
</reference>
<dbReference type="GO" id="GO:0032259">
    <property type="term" value="P:methylation"/>
    <property type="evidence" value="ECO:0007669"/>
    <property type="project" value="UniProtKB-KW"/>
</dbReference>
<gene>
    <name evidence="1" type="ORF">Q4I30_001919</name>
</gene>
<accession>A0AAW3ASB7</accession>
<proteinExistence type="predicted"/>
<evidence type="ECO:0000313" key="1">
    <source>
        <dbReference type="EMBL" id="KAL0512144.1"/>
    </source>
</evidence>
<sequence>MPFTTTHPSDRSERVEGEPFYSLVTYTLLKPNAEVVPALLNFAFQLRAFDVLPPCDAVGLLSGIDSTGLIVWSGALAFIEWLVQNPHCIQTRLRVANRAKAHVIELGCGSGIVAVALCALLRSLSLTDPNGQLPSSSTMVHVWATDGNPECVSLARKNLNEQCNAACVSCAAVTASAVLLRWGDLPSVQEALQPCFHESASASSITIIAADVLYDAAAVPLLVSTVSEIARMHHAGSNPSTPPGNLEWWLAYTPRSLTRAGNEAIFQALLDALAEHQWTFEVFDLPAGNVATGFEHHPDCAVPALLGCILVVQVTSDAAR</sequence>
<keyword evidence="1" id="KW-0489">Methyltransferase</keyword>
<dbReference type="PANTHER" id="PTHR14614">
    <property type="entry name" value="HEPATOCELLULAR CARCINOMA-ASSOCIATED ANTIGEN"/>
    <property type="match status" value="1"/>
</dbReference>
<dbReference type="Gene3D" id="3.40.50.150">
    <property type="entry name" value="Vaccinia Virus protein VP39"/>
    <property type="match status" value="1"/>
</dbReference>
<dbReference type="InterPro" id="IPR029063">
    <property type="entry name" value="SAM-dependent_MTases_sf"/>
</dbReference>